<keyword evidence="3" id="KW-0449">Lipoprotein</keyword>
<dbReference type="PROSITE" id="PS51257">
    <property type="entry name" value="PROKAR_LIPOPROTEIN"/>
    <property type="match status" value="1"/>
</dbReference>
<dbReference type="Pfam" id="PF08212">
    <property type="entry name" value="Lipocalin_2"/>
    <property type="match status" value="1"/>
</dbReference>
<protein>
    <submittedName>
        <fullName evidence="3">Apolipoprotein D and lipocalin family protein</fullName>
    </submittedName>
</protein>
<keyword evidence="4" id="KW-1185">Reference proteome</keyword>
<dbReference type="SUPFAM" id="SSF50814">
    <property type="entry name" value="Lipocalins"/>
    <property type="match status" value="1"/>
</dbReference>
<dbReference type="InterPro" id="IPR000566">
    <property type="entry name" value="Lipocln_cytosolic_FA-bd_dom"/>
</dbReference>
<proteinExistence type="predicted"/>
<feature type="signal peptide" evidence="1">
    <location>
        <begin position="1"/>
        <end position="18"/>
    </location>
</feature>
<feature type="chain" id="PRO_5012199585" evidence="1">
    <location>
        <begin position="19"/>
        <end position="171"/>
    </location>
</feature>
<dbReference type="OrthoDB" id="594739at2"/>
<dbReference type="Gene3D" id="2.40.128.20">
    <property type="match status" value="1"/>
</dbReference>
<organism evidence="3 4">
    <name type="scientific">Cereibacter ovatus</name>
    <dbReference type="NCBI Taxonomy" id="439529"/>
    <lineage>
        <taxon>Bacteria</taxon>
        <taxon>Pseudomonadati</taxon>
        <taxon>Pseudomonadota</taxon>
        <taxon>Alphaproteobacteria</taxon>
        <taxon>Rhodobacterales</taxon>
        <taxon>Paracoccaceae</taxon>
        <taxon>Cereibacter</taxon>
    </lineage>
</organism>
<reference evidence="4" key="1">
    <citation type="submission" date="2017-08" db="EMBL/GenBank/DDBJ databases">
        <authorList>
            <person name="Varghese N."/>
            <person name="Submissions S."/>
        </authorList>
    </citation>
    <scope>NUCLEOTIDE SEQUENCE [LARGE SCALE GENOMIC DNA]</scope>
    <source>
        <strain evidence="4">JA234</strain>
    </source>
</reference>
<keyword evidence="1" id="KW-0732">Signal</keyword>
<sequence>MSGLRRAALLALALAACAPEPAPRTVPVFRTPGAPIWSNAVLDPARLVGDWQEVAAFAAPGACRPGGARIVAGPGGGGLGLAARLCLGGKETAFQGPLAVTGPGRLLPANATEPWWVLWADTDVRTLAIGTPSGRFGFILNRGGALPPDRLAAAREILDWNGYDLRWLTLF</sequence>
<feature type="domain" description="Lipocalin/cytosolic fatty-acid binding" evidence="2">
    <location>
        <begin position="108"/>
        <end position="168"/>
    </location>
</feature>
<dbReference type="Proteomes" id="UP000219467">
    <property type="component" value="Unassembled WGS sequence"/>
</dbReference>
<accession>A0A285CPT5</accession>
<dbReference type="RefSeq" id="WP_097029430.1">
    <property type="nucleotide sequence ID" value="NZ_OAOQ01000002.1"/>
</dbReference>
<dbReference type="EMBL" id="OAOQ01000002">
    <property type="protein sequence ID" value="SNX68983.1"/>
    <property type="molecule type" value="Genomic_DNA"/>
</dbReference>
<dbReference type="InterPro" id="IPR012674">
    <property type="entry name" value="Calycin"/>
</dbReference>
<evidence type="ECO:0000259" key="2">
    <source>
        <dbReference type="Pfam" id="PF08212"/>
    </source>
</evidence>
<dbReference type="AlphaFoldDB" id="A0A285CPT5"/>
<gene>
    <name evidence="3" type="ORF">SAMN05878503_102423</name>
</gene>
<name>A0A285CPT5_9RHOB</name>
<evidence type="ECO:0000256" key="1">
    <source>
        <dbReference type="SAM" id="SignalP"/>
    </source>
</evidence>
<evidence type="ECO:0000313" key="3">
    <source>
        <dbReference type="EMBL" id="SNX68983.1"/>
    </source>
</evidence>
<evidence type="ECO:0000313" key="4">
    <source>
        <dbReference type="Proteomes" id="UP000219467"/>
    </source>
</evidence>